<dbReference type="Pfam" id="PF00172">
    <property type="entry name" value="Zn_clus"/>
    <property type="match status" value="1"/>
</dbReference>
<keyword evidence="3" id="KW-0804">Transcription</keyword>
<dbReference type="OrthoDB" id="5392779at2759"/>
<evidence type="ECO:0000256" key="3">
    <source>
        <dbReference type="ARBA" id="ARBA00023163"/>
    </source>
</evidence>
<feature type="region of interest" description="Disordered" evidence="5">
    <location>
        <begin position="1"/>
        <end position="26"/>
    </location>
</feature>
<dbReference type="GO" id="GO:0000981">
    <property type="term" value="F:DNA-binding transcription factor activity, RNA polymerase II-specific"/>
    <property type="evidence" value="ECO:0007669"/>
    <property type="project" value="InterPro"/>
</dbReference>
<dbReference type="PANTHER" id="PTHR47840:SF1">
    <property type="entry name" value="ZN(II)2CYS6 TRANSCRIPTION FACTOR (EUROFUNG)"/>
    <property type="match status" value="1"/>
</dbReference>
<dbReference type="PROSITE" id="PS50048">
    <property type="entry name" value="ZN2_CY6_FUNGAL_2"/>
    <property type="match status" value="1"/>
</dbReference>
<organism evidence="7 8">
    <name type="scientific">Plectosphaerella cucumerina</name>
    <dbReference type="NCBI Taxonomy" id="40658"/>
    <lineage>
        <taxon>Eukaryota</taxon>
        <taxon>Fungi</taxon>
        <taxon>Dikarya</taxon>
        <taxon>Ascomycota</taxon>
        <taxon>Pezizomycotina</taxon>
        <taxon>Sordariomycetes</taxon>
        <taxon>Hypocreomycetidae</taxon>
        <taxon>Glomerellales</taxon>
        <taxon>Plectosphaerellaceae</taxon>
        <taxon>Plectosphaerella</taxon>
    </lineage>
</organism>
<evidence type="ECO:0000256" key="5">
    <source>
        <dbReference type="SAM" id="MobiDB-lite"/>
    </source>
</evidence>
<dbReference type="EMBL" id="JAGPXD010000007">
    <property type="protein sequence ID" value="KAH7347489.1"/>
    <property type="molecule type" value="Genomic_DNA"/>
</dbReference>
<name>A0A8K0T6A7_9PEZI</name>
<dbReference type="PANTHER" id="PTHR47840">
    <property type="entry name" value="ZN(II)2CYS6 TRANSCRIPTION FACTOR (EUROFUNG)-RELATED"/>
    <property type="match status" value="1"/>
</dbReference>
<dbReference type="GO" id="GO:0006351">
    <property type="term" value="P:DNA-templated transcription"/>
    <property type="evidence" value="ECO:0007669"/>
    <property type="project" value="InterPro"/>
</dbReference>
<evidence type="ECO:0000313" key="7">
    <source>
        <dbReference type="EMBL" id="KAH7347489.1"/>
    </source>
</evidence>
<protein>
    <recommendedName>
        <fullName evidence="6">Zn(2)-C6 fungal-type domain-containing protein</fullName>
    </recommendedName>
</protein>
<evidence type="ECO:0000256" key="4">
    <source>
        <dbReference type="ARBA" id="ARBA00023242"/>
    </source>
</evidence>
<dbReference type="InterPro" id="IPR007219">
    <property type="entry name" value="XnlR_reg_dom"/>
</dbReference>
<evidence type="ECO:0000313" key="8">
    <source>
        <dbReference type="Proteomes" id="UP000813385"/>
    </source>
</evidence>
<proteinExistence type="predicted"/>
<comment type="caution">
    <text evidence="7">The sequence shown here is derived from an EMBL/GenBank/DDBJ whole genome shotgun (WGS) entry which is preliminary data.</text>
</comment>
<evidence type="ECO:0000259" key="6">
    <source>
        <dbReference type="PROSITE" id="PS50048"/>
    </source>
</evidence>
<dbReference type="AlphaFoldDB" id="A0A8K0T6A7"/>
<keyword evidence="4" id="KW-0539">Nucleus</keyword>
<keyword evidence="2" id="KW-0805">Transcription regulation</keyword>
<dbReference type="PROSITE" id="PS00463">
    <property type="entry name" value="ZN2_CY6_FUNGAL_1"/>
    <property type="match status" value="1"/>
</dbReference>
<dbReference type="Gene3D" id="4.10.240.10">
    <property type="entry name" value="Zn(2)-C6 fungal-type DNA-binding domain"/>
    <property type="match status" value="1"/>
</dbReference>
<sequence>MSSRKRPPLPLPPLLPSGQERSPRRKALRKGTLSCWECKRRKTKCTFAGLSADGTCDGCRRRGVPCVSQEFPDVSNTKQHIGERLGRVERLVSQLTDTTESNGAEVLDRQDVEPEASFTRPEARCRGSGASSSVHRLLRRRYGAKPWLSTCPDAASKSNPHNGLNEVLLEAWPSQQDLEVILSTSTSSSAAFHGVICMPYAQFKAQGLPSPRELLQPPSPHEHPVTIARKLLTLAAILQGLSPTAIRELVGRLSTTQQAMMCRAVETAARLVNSDDELASTIEGVECIMMESMYHNNAGNLRRAYITMRRALTSAQTLGLDRGGSSPLLRMLDSRSKERLSPEHMWFRIVQSDRYLSLMLGLPQGSTGDEFAAPNALEACTPLESLERVLTMVGGRIIHRTGSKMYDLEETLKIDRMLLEAAALMPPRWWLPVNLAGIDKSGVEAIDATLGVTTQLAYYHTLGRLHFPHLLQNSNDRRYEYSRTTAIAASRELLTRFVAFRAVEQGAGSYCRGIDFLAFIASTAMCIGHMHSRARCRLESEDAECDSRTVPYALAHQRLTDRGLMEYVLEIMDQAGTLEPRDPIAGKIAVILRQLLTIEADVTQGVCYSAAPTEGGGELECHGTASDDGRSLLISLPHLGAFKIERQETRFVETQNFPGPTSGRPTPRAEEQCEDPGFDMPSFELSENAAMVPDVDDGGLFGLDVEGDWVLQGVDIALFDSLCWGAGDEDGQT</sequence>
<dbReference type="InterPro" id="IPR001138">
    <property type="entry name" value="Zn2Cys6_DnaBD"/>
</dbReference>
<keyword evidence="1" id="KW-0479">Metal-binding</keyword>
<dbReference type="CDD" id="cd12148">
    <property type="entry name" value="fungal_TF_MHR"/>
    <property type="match status" value="1"/>
</dbReference>
<keyword evidence="8" id="KW-1185">Reference proteome</keyword>
<dbReference type="SMART" id="SM00906">
    <property type="entry name" value="Fungal_trans"/>
    <property type="match status" value="1"/>
</dbReference>
<dbReference type="GO" id="GO:0008270">
    <property type="term" value="F:zinc ion binding"/>
    <property type="evidence" value="ECO:0007669"/>
    <property type="project" value="InterPro"/>
</dbReference>
<dbReference type="Proteomes" id="UP000813385">
    <property type="component" value="Unassembled WGS sequence"/>
</dbReference>
<dbReference type="InterPro" id="IPR036864">
    <property type="entry name" value="Zn2-C6_fun-type_DNA-bd_sf"/>
</dbReference>
<dbReference type="GO" id="GO:0003677">
    <property type="term" value="F:DNA binding"/>
    <property type="evidence" value="ECO:0007669"/>
    <property type="project" value="InterPro"/>
</dbReference>
<dbReference type="SMART" id="SM00066">
    <property type="entry name" value="GAL4"/>
    <property type="match status" value="1"/>
</dbReference>
<dbReference type="SUPFAM" id="SSF57701">
    <property type="entry name" value="Zn2/Cys6 DNA-binding domain"/>
    <property type="match status" value="1"/>
</dbReference>
<reference evidence="7" key="1">
    <citation type="journal article" date="2021" name="Nat. Commun.">
        <title>Genetic determinants of endophytism in the Arabidopsis root mycobiome.</title>
        <authorList>
            <person name="Mesny F."/>
            <person name="Miyauchi S."/>
            <person name="Thiergart T."/>
            <person name="Pickel B."/>
            <person name="Atanasova L."/>
            <person name="Karlsson M."/>
            <person name="Huettel B."/>
            <person name="Barry K.W."/>
            <person name="Haridas S."/>
            <person name="Chen C."/>
            <person name="Bauer D."/>
            <person name="Andreopoulos W."/>
            <person name="Pangilinan J."/>
            <person name="LaButti K."/>
            <person name="Riley R."/>
            <person name="Lipzen A."/>
            <person name="Clum A."/>
            <person name="Drula E."/>
            <person name="Henrissat B."/>
            <person name="Kohler A."/>
            <person name="Grigoriev I.V."/>
            <person name="Martin F.M."/>
            <person name="Hacquard S."/>
        </authorList>
    </citation>
    <scope>NUCLEOTIDE SEQUENCE</scope>
    <source>
        <strain evidence="7">MPI-CAGE-AT-0016</strain>
    </source>
</reference>
<gene>
    <name evidence="7" type="ORF">B0T11DRAFT_343640</name>
</gene>
<accession>A0A8K0T6A7</accession>
<evidence type="ECO:0000256" key="1">
    <source>
        <dbReference type="ARBA" id="ARBA00022723"/>
    </source>
</evidence>
<feature type="domain" description="Zn(2)-C6 fungal-type" evidence="6">
    <location>
        <begin position="34"/>
        <end position="68"/>
    </location>
</feature>
<dbReference type="CDD" id="cd00067">
    <property type="entry name" value="GAL4"/>
    <property type="match status" value="1"/>
</dbReference>
<evidence type="ECO:0000256" key="2">
    <source>
        <dbReference type="ARBA" id="ARBA00023015"/>
    </source>
</evidence>